<feature type="transmembrane region" description="Helical" evidence="3">
    <location>
        <begin position="261"/>
        <end position="283"/>
    </location>
</feature>
<dbReference type="InterPro" id="IPR003954">
    <property type="entry name" value="RRM_euk-type"/>
</dbReference>
<keyword evidence="3" id="KW-0812">Transmembrane</keyword>
<dbReference type="InterPro" id="IPR035979">
    <property type="entry name" value="RBD_domain_sf"/>
</dbReference>
<keyword evidence="3" id="KW-0472">Membrane</keyword>
<dbReference type="GO" id="GO:0003723">
    <property type="term" value="F:RNA binding"/>
    <property type="evidence" value="ECO:0007669"/>
    <property type="project" value="UniProtKB-UniRule"/>
</dbReference>
<evidence type="ECO:0000256" key="3">
    <source>
        <dbReference type="SAM" id="Phobius"/>
    </source>
</evidence>
<dbReference type="SMART" id="SM00361">
    <property type="entry name" value="RRM_1"/>
    <property type="match status" value="1"/>
</dbReference>
<sequence>MSSQADSPRRRYSRSPSYSRGHPKGRSRSQSPARSQSRSPVPDPRSQARSRSRSQEREEDAVNRGNTLYVTGLSSRVTERDVKDYFSKHGRVVGCHVVLEPHTRVSRGFAFVSMDTVEEAERCIKYLNGSVMEGRNITVEKKILCKLCPAVKMLSSPIPALAHTARSVDSPKGYHAPQDSQQLNIANFQLNLSIHLQLPHQLINEHCRLVSQACVVPWRVFIDFTPWSPKDTNSWKLSWYGSSIFSSVDAKSFYNILLKPFSIFWSVFLFTFAMTCLIAYCLVTHPEPFLFAFTAIGTSVGSVGGSIEAMVVGVMSITAMAAAGMATAGLRLPCTLPTGRVGIIIPPTRTAGTTLPTGTAGTTLLPTGTLGTTTKAGVAGATRRLLMVVVGQGGTDRFHRIGCQKGATVEAAGWVAADMTGNVEVFSPPVAAAAMAAYGSRSSGDMVRLLPVAVYLVYCLPAYVDLVKTSV</sequence>
<accession>A0A1D6GWH6</accession>
<dbReference type="InterPro" id="IPR012677">
    <property type="entry name" value="Nucleotide-bd_a/b_plait_sf"/>
</dbReference>
<organism evidence="4">
    <name type="scientific">Zea mays</name>
    <name type="common">Maize</name>
    <dbReference type="NCBI Taxonomy" id="4577"/>
    <lineage>
        <taxon>Eukaryota</taxon>
        <taxon>Viridiplantae</taxon>
        <taxon>Streptophyta</taxon>
        <taxon>Embryophyta</taxon>
        <taxon>Tracheophyta</taxon>
        <taxon>Spermatophyta</taxon>
        <taxon>Magnoliopsida</taxon>
        <taxon>Liliopsida</taxon>
        <taxon>Poales</taxon>
        <taxon>Poaceae</taxon>
        <taxon>PACMAD clade</taxon>
        <taxon>Panicoideae</taxon>
        <taxon>Andropogonodae</taxon>
        <taxon>Andropogoneae</taxon>
        <taxon>Tripsacinae</taxon>
        <taxon>Zea</taxon>
    </lineage>
</organism>
<dbReference type="InParanoid" id="A0A1D6GWH6"/>
<feature type="compositionally biased region" description="Basic and acidic residues" evidence="2">
    <location>
        <begin position="53"/>
        <end position="62"/>
    </location>
</feature>
<dbReference type="PANTHER" id="PTHR48034">
    <property type="entry name" value="TRANSFORMER-2 SEX-DETERMINING PROTEIN-RELATED"/>
    <property type="match status" value="1"/>
</dbReference>
<dbReference type="Gene3D" id="3.30.70.330">
    <property type="match status" value="1"/>
</dbReference>
<dbReference type="PROSITE" id="PS50102">
    <property type="entry name" value="RRM"/>
    <property type="match status" value="1"/>
</dbReference>
<dbReference type="InterPro" id="IPR000504">
    <property type="entry name" value="RRM_dom"/>
</dbReference>
<dbReference type="AlphaFoldDB" id="A0A1D6GWH6"/>
<evidence type="ECO:0000256" key="2">
    <source>
        <dbReference type="SAM" id="MobiDB-lite"/>
    </source>
</evidence>
<dbReference type="Pfam" id="PF00076">
    <property type="entry name" value="RRM_1"/>
    <property type="match status" value="1"/>
</dbReference>
<evidence type="ECO:0000313" key="4">
    <source>
        <dbReference type="EMBL" id="AQK67234.1"/>
    </source>
</evidence>
<dbReference type="eggNOG" id="KOG4661">
    <property type="taxonomic scope" value="Eukaryota"/>
</dbReference>
<keyword evidence="1" id="KW-0694">RNA-binding</keyword>
<dbReference type="ExpressionAtlas" id="A0A1D6GWH6">
    <property type="expression patterns" value="baseline and differential"/>
</dbReference>
<dbReference type="STRING" id="4577.A0A1D6GWH6"/>
<dbReference type="EMBL" id="CM000781">
    <property type="protein sequence ID" value="AQK67234.1"/>
    <property type="molecule type" value="Genomic_DNA"/>
</dbReference>
<gene>
    <name evidence="4" type="ORF">ZEAMMB73_Zm00001d014812</name>
</gene>
<protein>
    <submittedName>
        <fullName evidence="4">RNA-binding (RRM/RBD/RNP motifs) family protein</fullName>
    </submittedName>
</protein>
<reference evidence="4" key="1">
    <citation type="submission" date="2015-12" db="EMBL/GenBank/DDBJ databases">
        <title>Update maize B73 reference genome by single molecule sequencing technologies.</title>
        <authorList>
            <consortium name="Maize Genome Sequencing Project"/>
            <person name="Ware D."/>
        </authorList>
    </citation>
    <scope>NUCLEOTIDE SEQUENCE</scope>
    <source>
        <tissue evidence="4">Seedling</tissue>
    </source>
</reference>
<dbReference type="SMART" id="SM00360">
    <property type="entry name" value="RRM"/>
    <property type="match status" value="1"/>
</dbReference>
<dbReference type="SUPFAM" id="SSF54928">
    <property type="entry name" value="RNA-binding domain, RBD"/>
    <property type="match status" value="1"/>
</dbReference>
<feature type="region of interest" description="Disordered" evidence="2">
    <location>
        <begin position="1"/>
        <end position="65"/>
    </location>
</feature>
<dbReference type="CDD" id="cd00590">
    <property type="entry name" value="RRM_SF"/>
    <property type="match status" value="1"/>
</dbReference>
<dbReference type="SMR" id="A0A1D6GWH6"/>
<feature type="compositionally biased region" description="Low complexity" evidence="2">
    <location>
        <begin position="28"/>
        <end position="49"/>
    </location>
</feature>
<keyword evidence="3" id="KW-1133">Transmembrane helix</keyword>
<feature type="transmembrane region" description="Helical" evidence="3">
    <location>
        <begin position="289"/>
        <end position="322"/>
    </location>
</feature>
<proteinExistence type="predicted"/>
<dbReference type="IntAct" id="A0A1D6GWH6">
    <property type="interactions" value="9"/>
</dbReference>
<evidence type="ECO:0000256" key="1">
    <source>
        <dbReference type="PROSITE-ProRule" id="PRU00176"/>
    </source>
</evidence>
<name>A0A1D6GWH6_MAIZE</name>
<dbReference type="InterPro" id="IPR050441">
    <property type="entry name" value="RBM"/>
</dbReference>
<dbReference type="FunFam" id="3.30.70.330:FF:000464">
    <property type="entry name" value="RNA-binding (RRM/RBD/RNP motifs) family protein"/>
    <property type="match status" value="1"/>
</dbReference>